<feature type="transmembrane region" description="Helical" evidence="9">
    <location>
        <begin position="175"/>
        <end position="192"/>
    </location>
</feature>
<dbReference type="PANTHER" id="PTHR32089">
    <property type="entry name" value="METHYL-ACCEPTING CHEMOTAXIS PROTEIN MCPB"/>
    <property type="match status" value="1"/>
</dbReference>
<evidence type="ECO:0000259" key="11">
    <source>
        <dbReference type="PROSITE" id="PS50112"/>
    </source>
</evidence>
<dbReference type="FunFam" id="1.10.287.950:FF:000001">
    <property type="entry name" value="Methyl-accepting chemotaxis sensory transducer"/>
    <property type="match status" value="1"/>
</dbReference>
<dbReference type="InterPro" id="IPR004089">
    <property type="entry name" value="MCPsignal_dom"/>
</dbReference>
<protein>
    <submittedName>
        <fullName evidence="12">Methyl-accepting chemotaxis protein</fullName>
    </submittedName>
</protein>
<accession>A0A851HN78</accession>
<evidence type="ECO:0000256" key="1">
    <source>
        <dbReference type="ARBA" id="ARBA00004141"/>
    </source>
</evidence>
<gene>
    <name evidence="12" type="ORF">HLV39_05385</name>
</gene>
<dbReference type="Gene3D" id="1.10.287.950">
    <property type="entry name" value="Methyl-accepting chemotaxis protein"/>
    <property type="match status" value="1"/>
</dbReference>
<dbReference type="PROSITE" id="PS50112">
    <property type="entry name" value="PAS"/>
    <property type="match status" value="1"/>
</dbReference>
<dbReference type="SMART" id="SM00091">
    <property type="entry name" value="PAS"/>
    <property type="match status" value="1"/>
</dbReference>
<evidence type="ECO:0000256" key="2">
    <source>
        <dbReference type="ARBA" id="ARBA00022692"/>
    </source>
</evidence>
<dbReference type="PANTHER" id="PTHR32089:SF74">
    <property type="entry name" value="METHYL-ACCEPTING CHEMOTAXIS PROTEIN AER"/>
    <property type="match status" value="1"/>
</dbReference>
<evidence type="ECO:0000313" key="12">
    <source>
        <dbReference type="EMBL" id="NWN90924.1"/>
    </source>
</evidence>
<feature type="transmembrane region" description="Helical" evidence="9">
    <location>
        <begin position="148"/>
        <end position="169"/>
    </location>
</feature>
<reference evidence="12 13" key="1">
    <citation type="submission" date="2020-03" db="EMBL/GenBank/DDBJ databases">
        <title>Metagenomic, metatranscriptomic, and metabolomic analyses revealed the key microbes and metabolic features during the fermentation of ganjang, Korean traditional soy sauce.</title>
        <authorList>
            <person name="Chun B.H."/>
            <person name="Jeon C.O."/>
        </authorList>
    </citation>
    <scope>NUCLEOTIDE SEQUENCE [LARGE SCALE GENOMIC DNA]</scope>
    <source>
        <strain evidence="12 13">KG14</strain>
    </source>
</reference>
<sequence length="525" mass="57187">MSGYEPIQMEKQTKQQLLVLTDSQGRITYASKGFCQLVGYSEAQLKEHSFEKLRHPDMPKGPLNDLWKTLGRHESWMGMIRNKTADGKDLWLDAFVTPISDTSGSIIEYQAIYQLPSPLTIQRTQDVYRARGRGKTPRQLKIPLLPPALLQTLIAALAFVPALIASYLFSPLITTLTFLAGSGAMFAALWVLNRPLERLAAQARELVHHPIKQLVYTGHPGLIGQVELALRLARVRLDVMITRVSDSGQQTEGFVMRANTLLQSGTQASGEQQAALSTVATSVEEFSATLQEVSSNTQQAATLSNSNRQAGDDATTHANAAQKSIQELAQELDHSMEVVRKLDDSSQSIGRILDVIVAIAEQTNLLALNAAIEAARAGESGRGFAVVADEVRSLARRTQQSTDEIQDMITTLQEGSRAVVASIETGKQQSNQSVEQMQASVEALQTVVSGLNDNDGLNQQIAAATEQQSQTVQQISEEVADIHRLASDTAQTLTETVQAGESVGYHVLRQKYLVQHLAPDTRAAG</sequence>
<keyword evidence="2 9" id="KW-0812">Transmembrane</keyword>
<evidence type="ECO:0000256" key="5">
    <source>
        <dbReference type="ARBA" id="ARBA00023224"/>
    </source>
</evidence>
<evidence type="ECO:0000313" key="13">
    <source>
        <dbReference type="Proteomes" id="UP000536442"/>
    </source>
</evidence>
<dbReference type="Gene3D" id="3.30.450.20">
    <property type="entry name" value="PAS domain"/>
    <property type="match status" value="1"/>
</dbReference>
<dbReference type="SUPFAM" id="SSF58104">
    <property type="entry name" value="Methyl-accepting chemotaxis protein (MCP) signaling domain"/>
    <property type="match status" value="1"/>
</dbReference>
<dbReference type="CDD" id="cd00130">
    <property type="entry name" value="PAS"/>
    <property type="match status" value="1"/>
</dbReference>
<evidence type="ECO:0000259" key="10">
    <source>
        <dbReference type="PROSITE" id="PS50111"/>
    </source>
</evidence>
<keyword evidence="3 9" id="KW-1133">Transmembrane helix</keyword>
<organism evidence="12 13">
    <name type="scientific">Marinobacter adhaerens</name>
    <dbReference type="NCBI Taxonomy" id="1033846"/>
    <lineage>
        <taxon>Bacteria</taxon>
        <taxon>Pseudomonadati</taxon>
        <taxon>Pseudomonadota</taxon>
        <taxon>Gammaproteobacteria</taxon>
        <taxon>Pseudomonadales</taxon>
        <taxon>Marinobacteraceae</taxon>
        <taxon>Marinobacter</taxon>
    </lineage>
</organism>
<dbReference type="GO" id="GO:0007165">
    <property type="term" value="P:signal transduction"/>
    <property type="evidence" value="ECO:0007669"/>
    <property type="project" value="UniProtKB-KW"/>
</dbReference>
<feature type="domain" description="Methyl-accepting transducer" evidence="10">
    <location>
        <begin position="247"/>
        <end position="483"/>
    </location>
</feature>
<dbReference type="InterPro" id="IPR004090">
    <property type="entry name" value="Chemotax_Me-accpt_rcpt"/>
</dbReference>
<name>A0A851HN78_9GAMM</name>
<evidence type="ECO:0000256" key="6">
    <source>
        <dbReference type="ARBA" id="ARBA00029447"/>
    </source>
</evidence>
<dbReference type="InterPro" id="IPR035965">
    <property type="entry name" value="PAS-like_dom_sf"/>
</dbReference>
<dbReference type="Pfam" id="PF08447">
    <property type="entry name" value="PAS_3"/>
    <property type="match status" value="1"/>
</dbReference>
<comment type="similarity">
    <text evidence="6">Belongs to the methyl-accepting chemotaxis (MCP) protein family.</text>
</comment>
<evidence type="ECO:0000256" key="9">
    <source>
        <dbReference type="SAM" id="Phobius"/>
    </source>
</evidence>
<dbReference type="NCBIfam" id="TIGR00229">
    <property type="entry name" value="sensory_box"/>
    <property type="match status" value="1"/>
</dbReference>
<feature type="domain" description="PAS" evidence="11">
    <location>
        <begin position="18"/>
        <end position="57"/>
    </location>
</feature>
<comment type="caution">
    <text evidence="12">The sequence shown here is derived from an EMBL/GenBank/DDBJ whole genome shotgun (WGS) entry which is preliminary data.</text>
</comment>
<keyword evidence="13" id="KW-1185">Reference proteome</keyword>
<comment type="subcellular location">
    <subcellularLocation>
        <location evidence="1">Membrane</location>
        <topology evidence="1">Multi-pass membrane protein</topology>
    </subcellularLocation>
</comment>
<dbReference type="SUPFAM" id="SSF55785">
    <property type="entry name" value="PYP-like sensor domain (PAS domain)"/>
    <property type="match status" value="1"/>
</dbReference>
<dbReference type="CDD" id="cd11386">
    <property type="entry name" value="MCP_signal"/>
    <property type="match status" value="1"/>
</dbReference>
<evidence type="ECO:0000256" key="4">
    <source>
        <dbReference type="ARBA" id="ARBA00023136"/>
    </source>
</evidence>
<dbReference type="AlphaFoldDB" id="A0A851HN78"/>
<dbReference type="InterPro" id="IPR013655">
    <property type="entry name" value="PAS_fold_3"/>
</dbReference>
<keyword evidence="4 9" id="KW-0472">Membrane</keyword>
<dbReference type="PRINTS" id="PR00260">
    <property type="entry name" value="CHEMTRNSDUCR"/>
</dbReference>
<dbReference type="InterPro" id="IPR000014">
    <property type="entry name" value="PAS"/>
</dbReference>
<dbReference type="PROSITE" id="PS50111">
    <property type="entry name" value="CHEMOTAXIS_TRANSDUC_2"/>
    <property type="match status" value="1"/>
</dbReference>
<dbReference type="GO" id="GO:0004888">
    <property type="term" value="F:transmembrane signaling receptor activity"/>
    <property type="evidence" value="ECO:0007669"/>
    <property type="project" value="InterPro"/>
</dbReference>
<evidence type="ECO:0000256" key="3">
    <source>
        <dbReference type="ARBA" id="ARBA00022989"/>
    </source>
</evidence>
<proteinExistence type="inferred from homology"/>
<dbReference type="GO" id="GO:0016020">
    <property type="term" value="C:membrane"/>
    <property type="evidence" value="ECO:0007669"/>
    <property type="project" value="UniProtKB-SubCell"/>
</dbReference>
<feature type="region of interest" description="Disordered" evidence="8">
    <location>
        <begin position="297"/>
        <end position="320"/>
    </location>
</feature>
<feature type="compositionally biased region" description="Polar residues" evidence="8">
    <location>
        <begin position="297"/>
        <end position="309"/>
    </location>
</feature>
<evidence type="ECO:0000256" key="8">
    <source>
        <dbReference type="SAM" id="MobiDB-lite"/>
    </source>
</evidence>
<dbReference type="Proteomes" id="UP000536442">
    <property type="component" value="Unassembled WGS sequence"/>
</dbReference>
<dbReference type="SMART" id="SM00283">
    <property type="entry name" value="MA"/>
    <property type="match status" value="1"/>
</dbReference>
<evidence type="ECO:0000256" key="7">
    <source>
        <dbReference type="PROSITE-ProRule" id="PRU00284"/>
    </source>
</evidence>
<dbReference type="Pfam" id="PF00015">
    <property type="entry name" value="MCPsignal"/>
    <property type="match status" value="1"/>
</dbReference>
<dbReference type="GO" id="GO:0006935">
    <property type="term" value="P:chemotaxis"/>
    <property type="evidence" value="ECO:0007669"/>
    <property type="project" value="InterPro"/>
</dbReference>
<keyword evidence="5 7" id="KW-0807">Transducer</keyword>
<dbReference type="EMBL" id="JABEVQ010000003">
    <property type="protein sequence ID" value="NWN90924.1"/>
    <property type="molecule type" value="Genomic_DNA"/>
</dbReference>